<evidence type="ECO:0000259" key="3">
    <source>
        <dbReference type="SMART" id="SM00822"/>
    </source>
</evidence>
<dbReference type="OrthoDB" id="20590at2"/>
<dbReference type="Pfam" id="PF13561">
    <property type="entry name" value="adh_short_C2"/>
    <property type="match status" value="1"/>
</dbReference>
<evidence type="ECO:0000313" key="4">
    <source>
        <dbReference type="EMBL" id="TDE40169.1"/>
    </source>
</evidence>
<evidence type="ECO:0000256" key="1">
    <source>
        <dbReference type="ARBA" id="ARBA00006484"/>
    </source>
</evidence>
<dbReference type="SUPFAM" id="SSF51735">
    <property type="entry name" value="NAD(P)-binding Rossmann-fold domains"/>
    <property type="match status" value="1"/>
</dbReference>
<dbReference type="RefSeq" id="WP_132827426.1">
    <property type="nucleotide sequence ID" value="NZ_SMFP01000002.1"/>
</dbReference>
<sequence>MTRPVLLITGASAGIGAATARLAAARGYDLALGYLSDRDGAEAVAIACRAQGARVLLLRADVSDPDEIDEMFDRIDTGFGQLDALVNNAGVVDVASTVTRMDHARLRRMFDINVIGAFLVAKQAVLRMQRQGDGGVIVNLSSAAARLGSANLFVDYAASKSAIDTFTKGLSDEVAGDGIRVNAVRPGIIETEIHAKAGQPDRAGQLGPLVPMGRSGSAEEVAEAILFLLSDRASYITGTTLDVTGGR</sequence>
<dbReference type="InterPro" id="IPR002347">
    <property type="entry name" value="SDR_fam"/>
</dbReference>
<evidence type="ECO:0000313" key="5">
    <source>
        <dbReference type="Proteomes" id="UP000294662"/>
    </source>
</evidence>
<dbReference type="FunFam" id="3.40.50.720:FF:000084">
    <property type="entry name" value="Short-chain dehydrogenase reductase"/>
    <property type="match status" value="1"/>
</dbReference>
<dbReference type="Gene3D" id="3.40.50.720">
    <property type="entry name" value="NAD(P)-binding Rossmann-like Domain"/>
    <property type="match status" value="1"/>
</dbReference>
<dbReference type="CDD" id="cd05233">
    <property type="entry name" value="SDR_c"/>
    <property type="match status" value="1"/>
</dbReference>
<comment type="caution">
    <text evidence="4">The sequence shown here is derived from an EMBL/GenBank/DDBJ whole genome shotgun (WGS) entry which is preliminary data.</text>
</comment>
<dbReference type="Proteomes" id="UP000294662">
    <property type="component" value="Unassembled WGS sequence"/>
</dbReference>
<dbReference type="PANTHER" id="PTHR43639:SF1">
    <property type="entry name" value="SHORT-CHAIN DEHYDROGENASE_REDUCTASE FAMILY PROTEIN"/>
    <property type="match status" value="1"/>
</dbReference>
<dbReference type="InterPro" id="IPR057326">
    <property type="entry name" value="KR_dom"/>
</dbReference>
<dbReference type="PRINTS" id="PR00080">
    <property type="entry name" value="SDRFAMILY"/>
</dbReference>
<evidence type="ECO:0000256" key="2">
    <source>
        <dbReference type="ARBA" id="ARBA00023002"/>
    </source>
</evidence>
<dbReference type="PANTHER" id="PTHR43639">
    <property type="entry name" value="OXIDOREDUCTASE, SHORT-CHAIN DEHYDROGENASE/REDUCTASE FAMILY (AFU_ORTHOLOGUE AFUA_5G02870)"/>
    <property type="match status" value="1"/>
</dbReference>
<dbReference type="AlphaFoldDB" id="A0A4R5EYJ4"/>
<name>A0A4R5EYJ4_9RHOB</name>
<keyword evidence="2" id="KW-0560">Oxidoreductase</keyword>
<gene>
    <name evidence="4" type="ORF">E1B25_04240</name>
</gene>
<accession>A0A4R5EYJ4</accession>
<dbReference type="PROSITE" id="PS00061">
    <property type="entry name" value="ADH_SHORT"/>
    <property type="match status" value="1"/>
</dbReference>
<dbReference type="GO" id="GO:0016491">
    <property type="term" value="F:oxidoreductase activity"/>
    <property type="evidence" value="ECO:0007669"/>
    <property type="project" value="UniProtKB-KW"/>
</dbReference>
<keyword evidence="5" id="KW-1185">Reference proteome</keyword>
<dbReference type="InterPro" id="IPR036291">
    <property type="entry name" value="NAD(P)-bd_dom_sf"/>
</dbReference>
<organism evidence="4 5">
    <name type="scientific">Antarcticimicrobium sediminis</name>
    <dbReference type="NCBI Taxonomy" id="2546227"/>
    <lineage>
        <taxon>Bacteria</taxon>
        <taxon>Pseudomonadati</taxon>
        <taxon>Pseudomonadota</taxon>
        <taxon>Alphaproteobacteria</taxon>
        <taxon>Rhodobacterales</taxon>
        <taxon>Paracoccaceae</taxon>
        <taxon>Antarcticimicrobium</taxon>
    </lineage>
</organism>
<dbReference type="PRINTS" id="PR00081">
    <property type="entry name" value="GDHRDH"/>
</dbReference>
<dbReference type="InterPro" id="IPR020904">
    <property type="entry name" value="Sc_DH/Rdtase_CS"/>
</dbReference>
<reference evidence="4 5" key="1">
    <citation type="submission" date="2019-03" db="EMBL/GenBank/DDBJ databases">
        <authorList>
            <person name="Zhang S."/>
        </authorList>
    </citation>
    <scope>NUCLEOTIDE SEQUENCE [LARGE SCALE GENOMIC DNA]</scope>
    <source>
        <strain evidence="4 5">S4J41</strain>
    </source>
</reference>
<dbReference type="SMART" id="SM00822">
    <property type="entry name" value="PKS_KR"/>
    <property type="match status" value="1"/>
</dbReference>
<feature type="domain" description="Ketoreductase" evidence="3">
    <location>
        <begin position="4"/>
        <end position="178"/>
    </location>
</feature>
<proteinExistence type="inferred from homology"/>
<protein>
    <submittedName>
        <fullName evidence="4">SDR family oxidoreductase</fullName>
    </submittedName>
</protein>
<dbReference type="EMBL" id="SMFP01000002">
    <property type="protein sequence ID" value="TDE40169.1"/>
    <property type="molecule type" value="Genomic_DNA"/>
</dbReference>
<comment type="similarity">
    <text evidence="1">Belongs to the short-chain dehydrogenases/reductases (SDR) family.</text>
</comment>